<dbReference type="Proteomes" id="UP000831880">
    <property type="component" value="Chromosome"/>
</dbReference>
<gene>
    <name evidence="1" type="ORF">MUO14_23940</name>
</gene>
<proteinExistence type="predicted"/>
<protein>
    <submittedName>
        <fullName evidence="1">Uncharacterized protein</fullName>
    </submittedName>
</protein>
<evidence type="ECO:0000313" key="1">
    <source>
        <dbReference type="EMBL" id="UOQ93384.1"/>
    </source>
</evidence>
<dbReference type="RefSeq" id="WP_244752984.1">
    <property type="nucleotide sequence ID" value="NZ_CP095074.1"/>
</dbReference>
<accession>A0ABY4GZ91</accession>
<evidence type="ECO:0000313" key="2">
    <source>
        <dbReference type="Proteomes" id="UP000831880"/>
    </source>
</evidence>
<dbReference type="EMBL" id="CP095074">
    <property type="protein sequence ID" value="UOQ93384.1"/>
    <property type="molecule type" value="Genomic_DNA"/>
</dbReference>
<sequence length="73" mass="8738">MTFGEMKEFTRRLKDIMSMQDGLGKDNRLALLMTDLEVMYQIPMYGINKRNEFIKKHPHVMQLYKTVSLERNL</sequence>
<reference evidence="1 2" key="1">
    <citation type="submission" date="2022-04" db="EMBL/GenBank/DDBJ databases">
        <title>Halobacillus sp. isolated from saltern.</title>
        <authorList>
            <person name="Won M."/>
            <person name="Lee C.-M."/>
            <person name="Woen H.-Y."/>
            <person name="Kwon S.-W."/>
        </authorList>
    </citation>
    <scope>NUCLEOTIDE SEQUENCE [LARGE SCALE GENOMIC DNA]</scope>
    <source>
        <strain evidence="1 2">SSTM10-2</strain>
    </source>
</reference>
<keyword evidence="2" id="KW-1185">Reference proteome</keyword>
<name>A0ABY4GZ91_9BACI</name>
<organism evidence="1 2">
    <name type="scientific">Halobacillus shinanisalinarum</name>
    <dbReference type="NCBI Taxonomy" id="2932258"/>
    <lineage>
        <taxon>Bacteria</taxon>
        <taxon>Bacillati</taxon>
        <taxon>Bacillota</taxon>
        <taxon>Bacilli</taxon>
        <taxon>Bacillales</taxon>
        <taxon>Bacillaceae</taxon>
        <taxon>Halobacillus</taxon>
    </lineage>
</organism>